<keyword evidence="2" id="KW-1185">Reference proteome</keyword>
<dbReference type="SUPFAM" id="SSF46689">
    <property type="entry name" value="Homeodomain-like"/>
    <property type="match status" value="1"/>
</dbReference>
<sequence length="77" mass="8256">MDRKKYTPQFKADAVELVITSKRPIAQCAVDLGINEGTLRPSSCASAASRRILAASDRYSRGIQAPMTSDSATARSP</sequence>
<reference evidence="1 2" key="1">
    <citation type="submission" date="2020-03" db="EMBL/GenBank/DDBJ databases">
        <title>Leucobacter sp. nov., isolated from beetles.</title>
        <authorList>
            <person name="Hyun D.-W."/>
            <person name="Bae J.-W."/>
        </authorList>
    </citation>
    <scope>NUCLEOTIDE SEQUENCE [LARGE SCALE GENOMIC DNA]</scope>
    <source>
        <strain evidence="1 2">HDW9B</strain>
    </source>
</reference>
<gene>
    <name evidence="1" type="ORF">G7067_05335</name>
</gene>
<organism evidence="1 2">
    <name type="scientific">Leucobacter insecticola</name>
    <dbReference type="NCBI Taxonomy" id="2714934"/>
    <lineage>
        <taxon>Bacteria</taxon>
        <taxon>Bacillati</taxon>
        <taxon>Actinomycetota</taxon>
        <taxon>Actinomycetes</taxon>
        <taxon>Micrococcales</taxon>
        <taxon>Microbacteriaceae</taxon>
        <taxon>Leucobacter</taxon>
    </lineage>
</organism>
<evidence type="ECO:0000313" key="1">
    <source>
        <dbReference type="EMBL" id="QIM15971.1"/>
    </source>
</evidence>
<evidence type="ECO:0000313" key="2">
    <source>
        <dbReference type="Proteomes" id="UP000501387"/>
    </source>
</evidence>
<proteinExistence type="predicted"/>
<dbReference type="EMBL" id="CP049934">
    <property type="protein sequence ID" value="QIM15971.1"/>
    <property type="molecule type" value="Genomic_DNA"/>
</dbReference>
<dbReference type="KEGG" id="lins:G7067_05335"/>
<accession>A0A6G8FHZ2</accession>
<dbReference type="InterPro" id="IPR002514">
    <property type="entry name" value="Transposase_8"/>
</dbReference>
<dbReference type="GO" id="GO:0004803">
    <property type="term" value="F:transposase activity"/>
    <property type="evidence" value="ECO:0007669"/>
    <property type="project" value="InterPro"/>
</dbReference>
<dbReference type="GO" id="GO:0003677">
    <property type="term" value="F:DNA binding"/>
    <property type="evidence" value="ECO:0007669"/>
    <property type="project" value="InterPro"/>
</dbReference>
<name>A0A6G8FHZ2_9MICO</name>
<dbReference type="AlphaFoldDB" id="A0A6G8FHZ2"/>
<dbReference type="InterPro" id="IPR009057">
    <property type="entry name" value="Homeodomain-like_sf"/>
</dbReference>
<dbReference type="Proteomes" id="UP000501387">
    <property type="component" value="Chromosome"/>
</dbReference>
<dbReference type="Pfam" id="PF01527">
    <property type="entry name" value="HTH_Tnp_1"/>
    <property type="match status" value="1"/>
</dbReference>
<protein>
    <submittedName>
        <fullName evidence="1">Transposase</fullName>
    </submittedName>
</protein>
<dbReference type="GO" id="GO:0006313">
    <property type="term" value="P:DNA transposition"/>
    <property type="evidence" value="ECO:0007669"/>
    <property type="project" value="InterPro"/>
</dbReference>
<dbReference type="Gene3D" id="1.10.10.60">
    <property type="entry name" value="Homeodomain-like"/>
    <property type="match status" value="1"/>
</dbReference>